<feature type="domain" description="Elongation factor 1 beta central acidic region eukaryote" evidence="11">
    <location>
        <begin position="178"/>
        <end position="205"/>
    </location>
</feature>
<keyword evidence="4 8" id="KW-0648">Protein biosynthesis</keyword>
<gene>
    <name evidence="12" type="ORF">J0S82_014099</name>
</gene>
<dbReference type="Pfam" id="PF10587">
    <property type="entry name" value="EF-1_beta_acid"/>
    <property type="match status" value="1"/>
</dbReference>
<dbReference type="PROSITE" id="PS00824">
    <property type="entry name" value="EF1BD_1"/>
    <property type="match status" value="1"/>
</dbReference>
<dbReference type="Gene3D" id="1.20.1050.130">
    <property type="match status" value="1"/>
</dbReference>
<evidence type="ECO:0000256" key="7">
    <source>
        <dbReference type="ARBA" id="ARBA00093651"/>
    </source>
</evidence>
<dbReference type="Gene3D" id="3.30.70.60">
    <property type="match status" value="1"/>
</dbReference>
<reference evidence="12" key="1">
    <citation type="journal article" date="2021" name="Evol. Appl.">
        <title>The genome of the Pyrenean desman and the effects of bottlenecks and inbreeding on the genomic landscape of an endangered species.</title>
        <authorList>
            <person name="Escoda L."/>
            <person name="Castresana J."/>
        </authorList>
    </citation>
    <scope>NUCLEOTIDE SEQUENCE</scope>
    <source>
        <strain evidence="12">IBE-C5619</strain>
    </source>
</reference>
<evidence type="ECO:0000256" key="1">
    <source>
        <dbReference type="ARBA" id="ARBA00007411"/>
    </source>
</evidence>
<evidence type="ECO:0000256" key="8">
    <source>
        <dbReference type="RuleBase" id="RU003791"/>
    </source>
</evidence>
<evidence type="ECO:0000313" key="12">
    <source>
        <dbReference type="EMBL" id="KAG8520979.1"/>
    </source>
</evidence>
<dbReference type="Pfam" id="PF00736">
    <property type="entry name" value="EF1_GNE"/>
    <property type="match status" value="1"/>
</dbReference>
<dbReference type="CDD" id="cd10308">
    <property type="entry name" value="GST_C_eEF1b_like"/>
    <property type="match status" value="1"/>
</dbReference>
<dbReference type="FunFam" id="3.30.70.60:FF:000001">
    <property type="entry name" value="Elongation factor 1-beta 1 like"/>
    <property type="match status" value="1"/>
</dbReference>
<accession>A0A8J6AFZ4</accession>
<comment type="subunit">
    <text evidence="6">EF-1 is composed of 4 subunits: alpha, beta (alpha subunit of the eEF1B subcomplex), delta (beta subunit of the eEF1B subcomplex), and gamma (gamma subunit of the eEF1B subcomplex). Interacts with elongation factor EEF1A1.</text>
</comment>
<dbReference type="InterPro" id="IPR036219">
    <property type="entry name" value="eEF-1beta-like_sf"/>
</dbReference>
<dbReference type="AlphaFoldDB" id="A0A8J6AFZ4"/>
<sequence length="300" mass="32797">ALRNRLHLTDPSEAWLLIQYGGLGQLRQSDLENGKPGGTRNAKFDSFPLRLSSALSVNLIEGGTKGVAAWTSANTMGFGDLKSPAGLQVLNDYLADKSYIEGYVPSQADVAVFEAVSGPPPADLYHALRWYNHIKSFEKEKASLPGVKKALGKYGPANVEDTTGSGTADSKDDDDIDLFGSDDEEESEEAKRLREERLAQYESKKAKKPALVAKSSILLDVKPWDDETDMAKLEECVRSIQADGLVWGSSKLVPVGYGIKKLQIQCVVEDDKVGTDMLEEQITAFEDYVQSMDVAAFNKI</sequence>
<proteinExistence type="inferred from homology"/>
<dbReference type="OrthoDB" id="331763at2759"/>
<dbReference type="InterPro" id="IPR036282">
    <property type="entry name" value="Glutathione-S-Trfase_C_sf"/>
</dbReference>
<dbReference type="EMBL" id="JAGFMF010011501">
    <property type="protein sequence ID" value="KAG8520979.1"/>
    <property type="molecule type" value="Genomic_DNA"/>
</dbReference>
<evidence type="ECO:0000256" key="9">
    <source>
        <dbReference type="SAM" id="MobiDB-lite"/>
    </source>
</evidence>
<evidence type="ECO:0000259" key="10">
    <source>
        <dbReference type="SMART" id="SM00888"/>
    </source>
</evidence>
<feature type="compositionally biased region" description="Acidic residues" evidence="9">
    <location>
        <begin position="171"/>
        <end position="188"/>
    </location>
</feature>
<organism evidence="12 13">
    <name type="scientific">Galemys pyrenaicus</name>
    <name type="common">Iberian desman</name>
    <name type="synonym">Pyrenean desman</name>
    <dbReference type="NCBI Taxonomy" id="202257"/>
    <lineage>
        <taxon>Eukaryota</taxon>
        <taxon>Metazoa</taxon>
        <taxon>Chordata</taxon>
        <taxon>Craniata</taxon>
        <taxon>Vertebrata</taxon>
        <taxon>Euteleostomi</taxon>
        <taxon>Mammalia</taxon>
        <taxon>Eutheria</taxon>
        <taxon>Laurasiatheria</taxon>
        <taxon>Eulipotyphla</taxon>
        <taxon>Talpidae</taxon>
        <taxon>Galemys</taxon>
    </lineage>
</organism>
<dbReference type="CDD" id="cd00292">
    <property type="entry name" value="EF1B"/>
    <property type="match status" value="1"/>
</dbReference>
<feature type="region of interest" description="Disordered" evidence="9">
    <location>
        <begin position="155"/>
        <end position="192"/>
    </location>
</feature>
<dbReference type="SUPFAM" id="SSF47616">
    <property type="entry name" value="GST C-terminal domain-like"/>
    <property type="match status" value="1"/>
</dbReference>
<evidence type="ECO:0000256" key="6">
    <source>
        <dbReference type="ARBA" id="ARBA00093529"/>
    </source>
</evidence>
<dbReference type="PANTHER" id="PTHR11595">
    <property type="entry name" value="EF-HAND AND COILED-COIL DOMAIN-CONTAINING FAMILY MEMBER"/>
    <property type="match status" value="1"/>
</dbReference>
<comment type="caution">
    <text evidence="12">The sequence shown here is derived from an EMBL/GenBank/DDBJ whole genome shotgun (WGS) entry which is preliminary data.</text>
</comment>
<feature type="domain" description="Translation elongation factor EF1B beta/delta subunit guanine nucleotide exchange" evidence="10">
    <location>
        <begin position="214"/>
        <end position="300"/>
    </location>
</feature>
<evidence type="ECO:0000313" key="13">
    <source>
        <dbReference type="Proteomes" id="UP000700334"/>
    </source>
</evidence>
<keyword evidence="3 8" id="KW-0251">Elongation factor</keyword>
<evidence type="ECO:0000256" key="4">
    <source>
        <dbReference type="ARBA" id="ARBA00022917"/>
    </source>
</evidence>
<protein>
    <recommendedName>
        <fullName evidence="2">Elongation factor 1-beta</fullName>
    </recommendedName>
    <alternativeName>
        <fullName evidence="7">eEF-1B alpha</fullName>
    </alternativeName>
</protein>
<dbReference type="GO" id="GO:0003746">
    <property type="term" value="F:translation elongation factor activity"/>
    <property type="evidence" value="ECO:0007669"/>
    <property type="project" value="UniProtKB-KW"/>
</dbReference>
<dbReference type="GO" id="GO:0005853">
    <property type="term" value="C:eukaryotic translation elongation factor 1 complex"/>
    <property type="evidence" value="ECO:0007669"/>
    <property type="project" value="InterPro"/>
</dbReference>
<dbReference type="PROSITE" id="PS00825">
    <property type="entry name" value="EF1BD_2"/>
    <property type="match status" value="1"/>
</dbReference>
<dbReference type="GO" id="GO:0005085">
    <property type="term" value="F:guanyl-nucleotide exchange factor activity"/>
    <property type="evidence" value="ECO:0007669"/>
    <property type="project" value="TreeGrafter"/>
</dbReference>
<comment type="function">
    <text evidence="5">Catalytic subunit of the guanine nucleotide exchange factor (GEF) (eEF1B subcomplex) of the eukaryotic elongation factor 1 complex (eEF1). Stimulates the exchange of GDP for GTP on elongation factor 1A (eEF1A), probably by displacing GDP from the nucleotide binding pocket in eEF1A.</text>
</comment>
<dbReference type="GO" id="GO:0005829">
    <property type="term" value="C:cytosol"/>
    <property type="evidence" value="ECO:0007669"/>
    <property type="project" value="TreeGrafter"/>
</dbReference>
<dbReference type="InterPro" id="IPR001326">
    <property type="entry name" value="Transl_elong_EF1B_B/D_CS"/>
</dbReference>
<dbReference type="SMART" id="SM01182">
    <property type="entry name" value="EF-1_beta_acid"/>
    <property type="match status" value="1"/>
</dbReference>
<evidence type="ECO:0000256" key="3">
    <source>
        <dbReference type="ARBA" id="ARBA00022768"/>
    </source>
</evidence>
<comment type="similarity">
    <text evidence="1 8">Belongs to the EF-1-beta/EF-1-delta family.</text>
</comment>
<name>A0A8J6AFZ4_GALPY</name>
<keyword evidence="13" id="KW-1185">Reference proteome</keyword>
<dbReference type="PANTHER" id="PTHR11595:SF21">
    <property type="entry name" value="ELONGATION FACTOR 1-BETA"/>
    <property type="match status" value="1"/>
</dbReference>
<evidence type="ECO:0000256" key="5">
    <source>
        <dbReference type="ARBA" id="ARBA00093309"/>
    </source>
</evidence>
<dbReference type="InterPro" id="IPR014717">
    <property type="entry name" value="Transl_elong_EF1B/ribsomal_bS6"/>
</dbReference>
<feature type="non-terminal residue" evidence="12">
    <location>
        <position position="1"/>
    </location>
</feature>
<dbReference type="SUPFAM" id="SSF54984">
    <property type="entry name" value="eEF-1beta-like"/>
    <property type="match status" value="1"/>
</dbReference>
<dbReference type="FunFam" id="1.20.1050.130:FF:000001">
    <property type="entry name" value="Putative Elongation factor 1-beta"/>
    <property type="match status" value="1"/>
</dbReference>
<dbReference type="InterPro" id="IPR018940">
    <property type="entry name" value="EF-1_beta_acid_region_euk"/>
</dbReference>
<evidence type="ECO:0000256" key="2">
    <source>
        <dbReference type="ARBA" id="ARBA00017600"/>
    </source>
</evidence>
<dbReference type="SMART" id="SM00888">
    <property type="entry name" value="EF1_GNE"/>
    <property type="match status" value="1"/>
</dbReference>
<evidence type="ECO:0000259" key="11">
    <source>
        <dbReference type="SMART" id="SM01182"/>
    </source>
</evidence>
<dbReference type="InterPro" id="IPR014038">
    <property type="entry name" value="EF1B_bsu/dsu_GNE"/>
</dbReference>
<dbReference type="Proteomes" id="UP000700334">
    <property type="component" value="Unassembled WGS sequence"/>
</dbReference>
<dbReference type="InterPro" id="IPR049720">
    <property type="entry name" value="EF1B_bsu/dsu"/>
</dbReference>